<dbReference type="InterPro" id="IPR044862">
    <property type="entry name" value="Pro_4_hyd_alph_FE2OG_OXY"/>
</dbReference>
<protein>
    <submittedName>
        <fullName evidence="2">2OG-Fe(II) oxygenase</fullName>
    </submittedName>
</protein>
<organism evidence="2 3">
    <name type="scientific">Nonomuraea marmarensis</name>
    <dbReference type="NCBI Taxonomy" id="3351344"/>
    <lineage>
        <taxon>Bacteria</taxon>
        <taxon>Bacillati</taxon>
        <taxon>Actinomycetota</taxon>
        <taxon>Actinomycetes</taxon>
        <taxon>Streptosporangiales</taxon>
        <taxon>Streptosporangiaceae</taxon>
        <taxon>Nonomuraea</taxon>
    </lineage>
</organism>
<evidence type="ECO:0000313" key="2">
    <source>
        <dbReference type="EMBL" id="MFG1705600.1"/>
    </source>
</evidence>
<dbReference type="Pfam" id="PF13640">
    <property type="entry name" value="2OG-FeII_Oxy_3"/>
    <property type="match status" value="1"/>
</dbReference>
<gene>
    <name evidence="2" type="ORF">ACFLIM_20625</name>
</gene>
<evidence type="ECO:0000313" key="3">
    <source>
        <dbReference type="Proteomes" id="UP001603978"/>
    </source>
</evidence>
<dbReference type="EMBL" id="JBICRM010000011">
    <property type="protein sequence ID" value="MFG1705600.1"/>
    <property type="molecule type" value="Genomic_DNA"/>
</dbReference>
<dbReference type="RefSeq" id="WP_393167711.1">
    <property type="nucleotide sequence ID" value="NZ_JBICRM010000011.1"/>
</dbReference>
<name>A0ABW7AGW8_9ACTN</name>
<comment type="caution">
    <text evidence="2">The sequence shown here is derived from an EMBL/GenBank/DDBJ whole genome shotgun (WGS) entry which is preliminary data.</text>
</comment>
<keyword evidence="3" id="KW-1185">Reference proteome</keyword>
<dbReference type="Proteomes" id="UP001603978">
    <property type="component" value="Unassembled WGS sequence"/>
</dbReference>
<evidence type="ECO:0000259" key="1">
    <source>
        <dbReference type="Pfam" id="PF13640"/>
    </source>
</evidence>
<proteinExistence type="predicted"/>
<sequence length="270" mass="31455">MQEVQQFTFHRDELFPLADSLRPKFLTASPFRHVVIDDFLPENVLDPVLGEFPEPKDADWQQFDSAKEVKLALQDTEQMGPATRHLLAEFNGQVFMEFLERLTGIERLVPDPYLEGGGLHQIRSGGFLKVHADFNRHRRLDLDRRLNGLLYLNRDWDESYGGHLQLWNQDMSTCEHAVLPVFNRFVLFATTDDANHGHPDPLTCPPERARRSMALYYYSNGRPDEETNDDHTTLFKQRPGERYKSNLRQVLKRWTPPALAELAGRRERSR</sequence>
<dbReference type="Gene3D" id="2.60.120.620">
    <property type="entry name" value="q2cbj1_9rhob like domain"/>
    <property type="match status" value="1"/>
</dbReference>
<accession>A0ABW7AGW8</accession>
<feature type="domain" description="Prolyl 4-hydroxylase alpha subunit Fe(2+) 2OG dioxygenase" evidence="1">
    <location>
        <begin position="119"/>
        <end position="218"/>
    </location>
</feature>
<reference evidence="2 3" key="1">
    <citation type="submission" date="2024-10" db="EMBL/GenBank/DDBJ databases">
        <authorList>
            <person name="Topkara A.R."/>
            <person name="Saygin H."/>
        </authorList>
    </citation>
    <scope>NUCLEOTIDE SEQUENCE [LARGE SCALE GENOMIC DNA]</scope>
    <source>
        <strain evidence="2 3">M3C6</strain>
    </source>
</reference>